<dbReference type="SUPFAM" id="SSF48371">
    <property type="entry name" value="ARM repeat"/>
    <property type="match status" value="1"/>
</dbReference>
<feature type="transmembrane region" description="Helical" evidence="2">
    <location>
        <begin position="192"/>
        <end position="212"/>
    </location>
</feature>
<protein>
    <submittedName>
        <fullName evidence="3">HEAT repeats containing protein</fullName>
    </submittedName>
</protein>
<evidence type="ECO:0000313" key="4">
    <source>
        <dbReference type="Proteomes" id="UP000662973"/>
    </source>
</evidence>
<sequence>MAPIKSALAPLFVVLSAFRTIKTAILKLIGGSRTAASAAASATSTASDVAKNASETGSNTQESSPEPGSDSIDSLPSETATQLPDADAQAQFDRFGTLYAAYAGYVFVATILSLTVLTSATIYLSMGDIIRITLFATAPIAVVAVIARAQRKVTWMIAFGLTFLFLFGRILSLIDLAPLGVVTPSPGLDRPLLFLISLGEFAFLGSILGAGWKGRHTVLSTASDDHIRPEHSASGGDSGTETSSSSHSPSDSVTTDGSIENPAPEAPSSSKQTDASVSAESGAAGPTSEVEPIAQETGDASDSEVTDNGTNTETESTGVEATLANVDTDDVDAETVRSIGSELPSDRIPDRVFDFLRRHADADDPDIRLAVAEICAELEDERTDEILRNRRIDPDNRVVNVAVSALN</sequence>
<feature type="transmembrane region" description="Helical" evidence="2">
    <location>
        <begin position="153"/>
        <end position="171"/>
    </location>
</feature>
<evidence type="ECO:0000256" key="2">
    <source>
        <dbReference type="SAM" id="Phobius"/>
    </source>
</evidence>
<reference evidence="3 4" key="1">
    <citation type="submission" date="2020-11" db="EMBL/GenBank/DDBJ databases">
        <title>Carbohydrate-dependent, anaerobic sulfur respiration: A novel catabolism in halophilic archaea.</title>
        <authorList>
            <person name="Sorokin D.Y."/>
            <person name="Messina E."/>
            <person name="Smedile F."/>
            <person name="La Cono V."/>
            <person name="Hallsworth J.E."/>
            <person name="Yakimov M.M."/>
        </authorList>
    </citation>
    <scope>NUCLEOTIDE SEQUENCE [LARGE SCALE GENOMIC DNA]</scope>
    <source>
        <strain evidence="3 4">HSR12-2</strain>
    </source>
</reference>
<evidence type="ECO:0000256" key="1">
    <source>
        <dbReference type="SAM" id="MobiDB-lite"/>
    </source>
</evidence>
<evidence type="ECO:0000313" key="3">
    <source>
        <dbReference type="EMBL" id="QSG08471.1"/>
    </source>
</evidence>
<keyword evidence="2" id="KW-1133">Transmembrane helix</keyword>
<dbReference type="InterPro" id="IPR016024">
    <property type="entry name" value="ARM-type_fold"/>
</dbReference>
<dbReference type="AlphaFoldDB" id="A0A897N7P1"/>
<gene>
    <name evidence="3" type="ORF">HSR122_1070</name>
</gene>
<dbReference type="KEGG" id="hds:HSR122_1070"/>
<accession>A0A897N7P1</accession>
<dbReference type="Proteomes" id="UP000662973">
    <property type="component" value="Chromosome"/>
</dbReference>
<keyword evidence="2" id="KW-0472">Membrane</keyword>
<feature type="compositionally biased region" description="Polar residues" evidence="1">
    <location>
        <begin position="267"/>
        <end position="279"/>
    </location>
</feature>
<proteinExistence type="predicted"/>
<feature type="region of interest" description="Disordered" evidence="1">
    <location>
        <begin position="223"/>
        <end position="321"/>
    </location>
</feature>
<keyword evidence="2" id="KW-0812">Transmembrane</keyword>
<keyword evidence="4" id="KW-1185">Reference proteome</keyword>
<feature type="transmembrane region" description="Helical" evidence="2">
    <location>
        <begin position="99"/>
        <end position="117"/>
    </location>
</feature>
<feature type="transmembrane region" description="Helical" evidence="2">
    <location>
        <begin position="129"/>
        <end position="147"/>
    </location>
</feature>
<name>A0A897N7P1_9EURY</name>
<feature type="compositionally biased region" description="Polar residues" evidence="1">
    <location>
        <begin position="53"/>
        <end position="78"/>
    </location>
</feature>
<feature type="compositionally biased region" description="Low complexity" evidence="1">
    <location>
        <begin position="232"/>
        <end position="256"/>
    </location>
</feature>
<dbReference type="EMBL" id="CP064788">
    <property type="protein sequence ID" value="QSG08471.1"/>
    <property type="molecule type" value="Genomic_DNA"/>
</dbReference>
<feature type="region of interest" description="Disordered" evidence="1">
    <location>
        <begin position="49"/>
        <end position="78"/>
    </location>
</feature>
<feature type="compositionally biased region" description="Polar residues" evidence="1">
    <location>
        <begin position="306"/>
        <end position="319"/>
    </location>
</feature>
<organism evidence="3 4">
    <name type="scientific">Halapricum desulfuricans</name>
    <dbReference type="NCBI Taxonomy" id="2841257"/>
    <lineage>
        <taxon>Archaea</taxon>
        <taxon>Methanobacteriati</taxon>
        <taxon>Methanobacteriota</taxon>
        <taxon>Stenosarchaea group</taxon>
        <taxon>Halobacteria</taxon>
        <taxon>Halobacteriales</taxon>
        <taxon>Haloarculaceae</taxon>
        <taxon>Halapricum</taxon>
    </lineage>
</organism>